<dbReference type="Gene3D" id="3.20.20.140">
    <property type="entry name" value="Metal-dependent hydrolases"/>
    <property type="match status" value="1"/>
</dbReference>
<dbReference type="AlphaFoldDB" id="X0WTQ0"/>
<evidence type="ECO:0000313" key="1">
    <source>
        <dbReference type="EMBL" id="GAG27878.1"/>
    </source>
</evidence>
<comment type="caution">
    <text evidence="1">The sequence shown here is derived from an EMBL/GenBank/DDBJ whole genome shotgun (WGS) entry which is preliminary data.</text>
</comment>
<proteinExistence type="predicted"/>
<evidence type="ECO:0008006" key="2">
    <source>
        <dbReference type="Google" id="ProtNLM"/>
    </source>
</evidence>
<dbReference type="PANTHER" id="PTHR46124">
    <property type="entry name" value="D-AMINOACYL-TRNA DEACYLASE"/>
    <property type="match status" value="1"/>
</dbReference>
<feature type="non-terminal residue" evidence="1">
    <location>
        <position position="1"/>
    </location>
</feature>
<dbReference type="InterPro" id="IPR001130">
    <property type="entry name" value="TatD-like"/>
</dbReference>
<dbReference type="EMBL" id="BARS01032430">
    <property type="protein sequence ID" value="GAG27878.1"/>
    <property type="molecule type" value="Genomic_DNA"/>
</dbReference>
<accession>X0WTQ0</accession>
<sequence>CPLDRLLLETDAPFLAPVPKRGKRNEPAFLIHTAEKIASLRNLPLEEVAMQTTLNARKLFKLPKVGGETTSERNE</sequence>
<dbReference type="GO" id="GO:0016788">
    <property type="term" value="F:hydrolase activity, acting on ester bonds"/>
    <property type="evidence" value="ECO:0007669"/>
    <property type="project" value="InterPro"/>
</dbReference>
<organism evidence="1">
    <name type="scientific">marine sediment metagenome</name>
    <dbReference type="NCBI Taxonomy" id="412755"/>
    <lineage>
        <taxon>unclassified sequences</taxon>
        <taxon>metagenomes</taxon>
        <taxon>ecological metagenomes</taxon>
    </lineage>
</organism>
<dbReference type="SUPFAM" id="SSF51556">
    <property type="entry name" value="Metallo-dependent hydrolases"/>
    <property type="match status" value="1"/>
</dbReference>
<dbReference type="PANTHER" id="PTHR46124:SF2">
    <property type="entry name" value="D-AMINOACYL-TRNA DEACYLASE"/>
    <property type="match status" value="1"/>
</dbReference>
<reference evidence="1" key="1">
    <citation type="journal article" date="2014" name="Front. Microbiol.">
        <title>High frequency of phylogenetically diverse reductive dehalogenase-homologous genes in deep subseafloor sedimentary metagenomes.</title>
        <authorList>
            <person name="Kawai M."/>
            <person name="Futagami T."/>
            <person name="Toyoda A."/>
            <person name="Takaki Y."/>
            <person name="Nishi S."/>
            <person name="Hori S."/>
            <person name="Arai W."/>
            <person name="Tsubouchi T."/>
            <person name="Morono Y."/>
            <person name="Uchiyama I."/>
            <person name="Ito T."/>
            <person name="Fujiyama A."/>
            <person name="Inagaki F."/>
            <person name="Takami H."/>
        </authorList>
    </citation>
    <scope>NUCLEOTIDE SEQUENCE</scope>
    <source>
        <strain evidence="1">Expedition CK06-06</strain>
    </source>
</reference>
<protein>
    <recommendedName>
        <fullName evidence="2">Hydrolase TatD</fullName>
    </recommendedName>
</protein>
<dbReference type="GO" id="GO:0005829">
    <property type="term" value="C:cytosol"/>
    <property type="evidence" value="ECO:0007669"/>
    <property type="project" value="TreeGrafter"/>
</dbReference>
<dbReference type="InterPro" id="IPR032466">
    <property type="entry name" value="Metal_Hydrolase"/>
</dbReference>
<name>X0WTQ0_9ZZZZ</name>
<dbReference type="Pfam" id="PF01026">
    <property type="entry name" value="TatD_DNase"/>
    <property type="match status" value="1"/>
</dbReference>
<gene>
    <name evidence="1" type="ORF">S01H1_50335</name>
</gene>